<accession>A0A0J0XE69</accession>
<dbReference type="EMBL" id="KQ087263">
    <property type="protein sequence ID" value="KLT39313.1"/>
    <property type="molecule type" value="Genomic_DNA"/>
</dbReference>
<dbReference type="RefSeq" id="XP_018275804.1">
    <property type="nucleotide sequence ID" value="XM_018426985.1"/>
</dbReference>
<name>A0A0J0XE69_9TREE</name>
<evidence type="ECO:0000313" key="3">
    <source>
        <dbReference type="Proteomes" id="UP000053611"/>
    </source>
</evidence>
<protein>
    <submittedName>
        <fullName evidence="2">Uncharacterized protein</fullName>
    </submittedName>
</protein>
<sequence length="288" mass="31836">MWDVILRSWSSLSSWTSVVQDKSEQDNAPPSPSNVACIVNEPPTFTPSQPIPIKKVKGRPAAPLWVDDFEDVFATSPLAARKARVKMIKQIKKEYNERMTRSSARRAGGVGPANAAKAQVSPKPQSSDIPMEPQVRVAGFHLGCSIVAPTTHIATPHLPVVPQELLDNVVAIADSFRDLVLARDRRFETAKSSNLCSAHSKAAQITNVQDTDETHALRKQFLQGKAALEERLRQIKCQLEIINPGHAFEDIEVVERMLADEPDEPTLGIPLVESSEYSESWASLLRLY</sequence>
<organism evidence="2 3">
    <name type="scientific">Cutaneotrichosporon oleaginosum</name>
    <dbReference type="NCBI Taxonomy" id="879819"/>
    <lineage>
        <taxon>Eukaryota</taxon>
        <taxon>Fungi</taxon>
        <taxon>Dikarya</taxon>
        <taxon>Basidiomycota</taxon>
        <taxon>Agaricomycotina</taxon>
        <taxon>Tremellomycetes</taxon>
        <taxon>Trichosporonales</taxon>
        <taxon>Trichosporonaceae</taxon>
        <taxon>Cutaneotrichosporon</taxon>
    </lineage>
</organism>
<feature type="region of interest" description="Disordered" evidence="1">
    <location>
        <begin position="97"/>
        <end position="128"/>
    </location>
</feature>
<dbReference type="GeneID" id="28987588"/>
<reference evidence="2 3" key="1">
    <citation type="submission" date="2015-03" db="EMBL/GenBank/DDBJ databases">
        <title>Genomics and transcriptomics of the oil-accumulating basidiomycete yeast T. oleaginosus allow insights into substrate utilization and the diverse evolutionary trajectories of mating systems in fungi.</title>
        <authorList>
            <consortium name="DOE Joint Genome Institute"/>
            <person name="Kourist R."/>
            <person name="Kracht O."/>
            <person name="Bracharz F."/>
            <person name="Lipzen A."/>
            <person name="Nolan M."/>
            <person name="Ohm R."/>
            <person name="Grigoriev I."/>
            <person name="Sun S."/>
            <person name="Heitman J."/>
            <person name="Bruck T."/>
            <person name="Nowrousian M."/>
        </authorList>
    </citation>
    <scope>NUCLEOTIDE SEQUENCE [LARGE SCALE GENOMIC DNA]</scope>
    <source>
        <strain evidence="2 3">IBC0246</strain>
    </source>
</reference>
<evidence type="ECO:0000313" key="2">
    <source>
        <dbReference type="EMBL" id="KLT39313.1"/>
    </source>
</evidence>
<dbReference type="AlphaFoldDB" id="A0A0J0XE69"/>
<proteinExistence type="predicted"/>
<keyword evidence="3" id="KW-1185">Reference proteome</keyword>
<gene>
    <name evidence="2" type="ORF">CC85DRAFT_330852</name>
</gene>
<evidence type="ECO:0000256" key="1">
    <source>
        <dbReference type="SAM" id="MobiDB-lite"/>
    </source>
</evidence>
<dbReference type="Proteomes" id="UP000053611">
    <property type="component" value="Unassembled WGS sequence"/>
</dbReference>